<evidence type="ECO:0000313" key="9">
    <source>
        <dbReference type="Proteomes" id="UP000018211"/>
    </source>
</evidence>
<feature type="transmembrane region" description="Helical" evidence="6">
    <location>
        <begin position="261"/>
        <end position="285"/>
    </location>
</feature>
<feature type="domain" description="ABC3 transporter permease C-terminal" evidence="7">
    <location>
        <begin position="266"/>
        <end position="381"/>
    </location>
</feature>
<evidence type="ECO:0000256" key="1">
    <source>
        <dbReference type="ARBA" id="ARBA00004651"/>
    </source>
</evidence>
<feature type="transmembrane region" description="Helical" evidence="6">
    <location>
        <begin position="746"/>
        <end position="769"/>
    </location>
</feature>
<dbReference type="PANTHER" id="PTHR30287:SF1">
    <property type="entry name" value="INNER MEMBRANE PROTEIN"/>
    <property type="match status" value="1"/>
</dbReference>
<reference evidence="8 9" key="1">
    <citation type="journal article" date="2013" name="ISME J.">
        <title>Comparative genomics of pathogenic lineages of Vibrio nigripulchritudo identifies virulence-associated traits.</title>
        <authorList>
            <person name="Goudenege D."/>
            <person name="Labreuche Y."/>
            <person name="Krin E."/>
            <person name="Ansquer D."/>
            <person name="Mangenot S."/>
            <person name="Calteau A."/>
            <person name="Medigue C."/>
            <person name="Mazel D."/>
            <person name="Polz M.F."/>
            <person name="Le Roux F."/>
        </authorList>
    </citation>
    <scope>NUCLEOTIDE SEQUENCE [LARGE SCALE GENOMIC DNA]</scope>
    <source>
        <strain evidence="8 9">SOn1</strain>
    </source>
</reference>
<sequence length="823" mass="90913">MEEIQAQVVQPKIKMPNRQLFSWSLREIRQGQLWPISAALTLIIACIFALTALADRMEQVIVKQGKDALTADSVFVSANPIPELLLGQVRENNLETTTLTRFATMAFSDEDMQLVTVKAVGDAYPLRGELILTDESGNKSSVSQGELWLEQRVMDQLNVNIGDSVTIGDADLQVTGVITEEPGLSFNPFQQMPSVMINSADIEKTGALQLGSRVQFRLFLNGDSNAIQSIVDSTELTPSDRWLTENTQSRTSDVFSRTKQYLSLTVAIVILMAATTLVLTCQHYVSNRRQTIAMLKSIGASKNWIARWLWVQLGVLFAIGITFGIAIGIGLEVLLRLPMADLLPDPLPSYGISPYLYSVVTCILISVPALGIPLLHLLNTPALSVMQDSALKVNRKSLLLLLVPVIPMLVVYGSNLMVWMVLVGIVVLFAVLGLVSSLLTRLVSKLPMNTTMKLAVSRLNRTSVASGVQFAALALSLMLLSVIWLVRTDLLSDWQQTLPDDAPNVFALNIASTEVDSYLTTLDENVQDRSEAYPIIRGRVSTINDIPAKDYVLSKRGAEEETDALSRELNFTWADQIPAHNDLLEGEWVGKGSVSVESDVMSELGLEIGDTLTYVINGVTVEAKVDSVRHVEWREMKPNFYFIFSPDVLESIPSTYLVSFRINDEQKPFLNQLSRSYPTVSVMDISTMGAKIQELLRQIVWAITVLAALGVIAGLMLIFTLLRLSLSQRQQEIRLYRTLGASKKRISNTLWCEFGLMAIIAGIIASFGAEVSVASLMKWGFELTPNAHPWLWLILPVLSFATLGLVLNTLIKRLLIPVNKGAY</sequence>
<comment type="subcellular location">
    <subcellularLocation>
        <location evidence="1">Cell membrane</location>
        <topology evidence="1">Multi-pass membrane protein</topology>
    </subcellularLocation>
</comment>
<dbReference type="PANTHER" id="PTHR30287">
    <property type="entry name" value="MEMBRANE COMPONENT OF PREDICTED ABC SUPERFAMILY METABOLITE UPTAKE TRANSPORTER"/>
    <property type="match status" value="1"/>
</dbReference>
<accession>A0AAV2VWW4</accession>
<evidence type="ECO:0000256" key="6">
    <source>
        <dbReference type="SAM" id="Phobius"/>
    </source>
</evidence>
<comment type="caution">
    <text evidence="8">The sequence shown here is derived from an EMBL/GenBank/DDBJ whole genome shotgun (WGS) entry which is preliminary data.</text>
</comment>
<keyword evidence="2" id="KW-1003">Cell membrane</keyword>
<dbReference type="AlphaFoldDB" id="A0AAV2VWW4"/>
<evidence type="ECO:0000256" key="2">
    <source>
        <dbReference type="ARBA" id="ARBA00022475"/>
    </source>
</evidence>
<feature type="transmembrane region" description="Helical" evidence="6">
    <location>
        <begin position="420"/>
        <end position="443"/>
    </location>
</feature>
<keyword evidence="5 6" id="KW-0472">Membrane</keyword>
<name>A0AAV2VWW4_9VIBR</name>
<evidence type="ECO:0000313" key="8">
    <source>
        <dbReference type="EMBL" id="CCO48845.1"/>
    </source>
</evidence>
<keyword evidence="4 6" id="KW-1133">Transmembrane helix</keyword>
<dbReference type="GO" id="GO:0005886">
    <property type="term" value="C:plasma membrane"/>
    <property type="evidence" value="ECO:0007669"/>
    <property type="project" value="UniProtKB-SubCell"/>
</dbReference>
<dbReference type="InterPro" id="IPR038766">
    <property type="entry name" value="Membrane_comp_ABC_pdt"/>
</dbReference>
<feature type="transmembrane region" description="Helical" evidence="6">
    <location>
        <begin position="355"/>
        <end position="378"/>
    </location>
</feature>
<evidence type="ECO:0000259" key="7">
    <source>
        <dbReference type="Pfam" id="PF02687"/>
    </source>
</evidence>
<feature type="transmembrane region" description="Helical" evidence="6">
    <location>
        <begin position="699"/>
        <end position="726"/>
    </location>
</feature>
<protein>
    <submittedName>
        <fullName evidence="8">ABC-type transport system involved in lysophospholipase L1 biosynthesis, permease component</fullName>
    </submittedName>
</protein>
<feature type="transmembrane region" description="Helical" evidence="6">
    <location>
        <begin position="464"/>
        <end position="486"/>
    </location>
</feature>
<dbReference type="InterPro" id="IPR003838">
    <property type="entry name" value="ABC3_permease_C"/>
</dbReference>
<dbReference type="RefSeq" id="WP_022613189.1">
    <property type="nucleotide sequence ID" value="NZ_LK391965.1"/>
</dbReference>
<feature type="domain" description="ABC3 transporter permease C-terminal" evidence="7">
    <location>
        <begin position="705"/>
        <end position="806"/>
    </location>
</feature>
<organism evidence="8 9">
    <name type="scientific">Vibrio nigripulchritudo SOn1</name>
    <dbReference type="NCBI Taxonomy" id="1238450"/>
    <lineage>
        <taxon>Bacteria</taxon>
        <taxon>Pseudomonadati</taxon>
        <taxon>Pseudomonadota</taxon>
        <taxon>Gammaproteobacteria</taxon>
        <taxon>Vibrionales</taxon>
        <taxon>Vibrionaceae</taxon>
        <taxon>Vibrio</taxon>
    </lineage>
</organism>
<evidence type="ECO:0000256" key="3">
    <source>
        <dbReference type="ARBA" id="ARBA00022692"/>
    </source>
</evidence>
<feature type="transmembrane region" description="Helical" evidence="6">
    <location>
        <begin position="398"/>
        <end position="414"/>
    </location>
</feature>
<dbReference type="Proteomes" id="UP000018211">
    <property type="component" value="Unassembled WGS sequence"/>
</dbReference>
<feature type="transmembrane region" description="Helical" evidence="6">
    <location>
        <begin position="789"/>
        <end position="811"/>
    </location>
</feature>
<dbReference type="Pfam" id="PF02687">
    <property type="entry name" value="FtsX"/>
    <property type="match status" value="2"/>
</dbReference>
<evidence type="ECO:0000256" key="5">
    <source>
        <dbReference type="ARBA" id="ARBA00023136"/>
    </source>
</evidence>
<keyword evidence="3 6" id="KW-0812">Transmembrane</keyword>
<evidence type="ECO:0000256" key="4">
    <source>
        <dbReference type="ARBA" id="ARBA00022989"/>
    </source>
</evidence>
<feature type="transmembrane region" description="Helical" evidence="6">
    <location>
        <begin position="33"/>
        <end position="54"/>
    </location>
</feature>
<gene>
    <name evidence="8" type="ORF">VIBNISOn1_660002</name>
</gene>
<proteinExistence type="predicted"/>
<feature type="transmembrane region" description="Helical" evidence="6">
    <location>
        <begin position="306"/>
        <end position="335"/>
    </location>
</feature>
<dbReference type="EMBL" id="CAOF01000160">
    <property type="protein sequence ID" value="CCO48845.1"/>
    <property type="molecule type" value="Genomic_DNA"/>
</dbReference>